<feature type="compositionally biased region" description="Basic and acidic residues" evidence="2">
    <location>
        <begin position="56"/>
        <end position="66"/>
    </location>
</feature>
<accession>A0A9Q8WMQ5</accession>
<protein>
    <submittedName>
        <fullName evidence="3">Uncharacterized protein</fullName>
    </submittedName>
</protein>
<dbReference type="GeneID" id="73348005"/>
<dbReference type="Proteomes" id="UP000830671">
    <property type="component" value="Chromosome 7"/>
</dbReference>
<proteinExistence type="predicted"/>
<feature type="compositionally biased region" description="Low complexity" evidence="2">
    <location>
        <begin position="22"/>
        <end position="33"/>
    </location>
</feature>
<sequence length="895" mass="100472">MAHKRKRSESELVTLFPSPARSESSIESFESPISPSPIYPRAHATPSHLSSRTMKRFRDNRPSEEQIHQRTLNMLYSAQQHNQYPADAGHETNQSEPTPVPAARNTQKSLHSFWNIKSAEPRCPALAPSVDQSALSPMSCDDCGAGLGASDGAADGMDIDDGYSYGVDHSCDRALLTLAPKAPPSLIFNLYQHKMAEAIGLATSVIAVAEVTGKAIGLTLKIKSLWCEVKNVPAALLEKAEELQDLDDYLKDAETQTASSPVSKSVVDDEIMQKSLRRARAALADIQNTIDDLSLQMSDPRKHRRKLTAAKFVLHKDTIEDMERKLDRALELFKVAQGIYCTKLTMLSTSIIMERLPKCLSSSKVTKYSSHKVKVTEFVEQHKPVVANIAGKDNLGISQGTTAVGRLRLGFGDNTFQISLRSPNWLGSKVYSAMCHKSMVGWQINLTTYVVINSFRGIEDAVKSDDPQALMKHLRSTSLTPLVEDEKGQNLLYLCAENRWLNIAKWLLTFGLFAGSYSSEENDCLEFVLRKYHSTDANMLTYCRDSRSRSLIFEAANKLWHPPDSHTPSDLITLFASHAADGETGVSVEWMGFIAGLTDFGNFTRLLHSKSPASNPKWFYFESRLRFTYSGIRGSVWTLRQLTAVLPELKSLTRELVVSWRLAGRKYLIPSLVASGIGARAARAPRGYPARSHSVKEYARLAGQIIALDPESLIQAATTRHRASSALHMLMRTLLSNFQPCSTDQADHIIQSTLQVWVKMLHGNKVNLLQHGRQSRTTYTVPRRHVLPGWSFRLLQNPSEPRKRNKKRNREYRIEYIGISYGPLPEHWRVWWTVDFECYAGEFWRMLEDSGIKIPGSWVDDTDFGDKSTKLVPSWAHEGTGPLIWSEYRKIRPPI</sequence>
<feature type="coiled-coil region" evidence="1">
    <location>
        <begin position="236"/>
        <end position="296"/>
    </location>
</feature>
<keyword evidence="1" id="KW-0175">Coiled coil</keyword>
<evidence type="ECO:0000313" key="3">
    <source>
        <dbReference type="EMBL" id="UQC88537.1"/>
    </source>
</evidence>
<dbReference type="EMBL" id="CP019479">
    <property type="protein sequence ID" value="UQC88537.1"/>
    <property type="molecule type" value="Genomic_DNA"/>
</dbReference>
<gene>
    <name evidence="3" type="ORF">CLUP02_14062</name>
</gene>
<dbReference type="RefSeq" id="XP_049150141.1">
    <property type="nucleotide sequence ID" value="XM_049292995.1"/>
</dbReference>
<evidence type="ECO:0000256" key="1">
    <source>
        <dbReference type="SAM" id="Coils"/>
    </source>
</evidence>
<dbReference type="AlphaFoldDB" id="A0A9Q8WMQ5"/>
<evidence type="ECO:0000313" key="4">
    <source>
        <dbReference type="Proteomes" id="UP000830671"/>
    </source>
</evidence>
<organism evidence="3 4">
    <name type="scientific">Colletotrichum lupini</name>
    <dbReference type="NCBI Taxonomy" id="145971"/>
    <lineage>
        <taxon>Eukaryota</taxon>
        <taxon>Fungi</taxon>
        <taxon>Dikarya</taxon>
        <taxon>Ascomycota</taxon>
        <taxon>Pezizomycotina</taxon>
        <taxon>Sordariomycetes</taxon>
        <taxon>Hypocreomycetidae</taxon>
        <taxon>Glomerellales</taxon>
        <taxon>Glomerellaceae</taxon>
        <taxon>Colletotrichum</taxon>
        <taxon>Colletotrichum acutatum species complex</taxon>
    </lineage>
</organism>
<feature type="region of interest" description="Disordered" evidence="2">
    <location>
        <begin position="1"/>
        <end position="66"/>
    </location>
</feature>
<dbReference type="KEGG" id="clup:CLUP02_14062"/>
<name>A0A9Q8WMQ5_9PEZI</name>
<reference evidence="3" key="1">
    <citation type="journal article" date="2021" name="Mol. Plant Microbe Interact.">
        <title>Complete Genome Sequence of the Plant-Pathogenic Fungus Colletotrichum lupini.</title>
        <authorList>
            <person name="Baroncelli R."/>
            <person name="Pensec F."/>
            <person name="Da Lio D."/>
            <person name="Boufleur T."/>
            <person name="Vicente I."/>
            <person name="Sarrocco S."/>
            <person name="Picot A."/>
            <person name="Baraldi E."/>
            <person name="Sukno S."/>
            <person name="Thon M."/>
            <person name="Le Floch G."/>
        </authorList>
    </citation>
    <scope>NUCLEOTIDE SEQUENCE</scope>
    <source>
        <strain evidence="3">IMI 504893</strain>
    </source>
</reference>
<evidence type="ECO:0000256" key="2">
    <source>
        <dbReference type="SAM" id="MobiDB-lite"/>
    </source>
</evidence>
<keyword evidence="4" id="KW-1185">Reference proteome</keyword>